<dbReference type="Proteomes" id="UP000242715">
    <property type="component" value="Unassembled WGS sequence"/>
</dbReference>
<dbReference type="EMBL" id="DF973245">
    <property type="protein sequence ID" value="GAU22374.1"/>
    <property type="molecule type" value="Genomic_DNA"/>
</dbReference>
<reference evidence="2" key="1">
    <citation type="journal article" date="2017" name="Front. Plant Sci.">
        <title>Climate Clever Clovers: New Paradigm to Reduce the Environmental Footprint of Ruminants by Breeding Low Methanogenic Forages Utilizing Haplotype Variation.</title>
        <authorList>
            <person name="Kaur P."/>
            <person name="Appels R."/>
            <person name="Bayer P.E."/>
            <person name="Keeble-Gagnere G."/>
            <person name="Wang J."/>
            <person name="Hirakawa H."/>
            <person name="Shirasawa K."/>
            <person name="Vercoe P."/>
            <person name="Stefanova K."/>
            <person name="Durmic Z."/>
            <person name="Nichols P."/>
            <person name="Revell C."/>
            <person name="Isobe S.N."/>
            <person name="Edwards D."/>
            <person name="Erskine W."/>
        </authorList>
    </citation>
    <scope>NUCLEOTIDE SEQUENCE [LARGE SCALE GENOMIC DNA]</scope>
    <source>
        <strain evidence="2">cv. Daliak</strain>
    </source>
</reference>
<gene>
    <name evidence="1" type="ORF">TSUD_107030</name>
</gene>
<proteinExistence type="predicted"/>
<accession>A0A2Z6LSN8</accession>
<keyword evidence="2" id="KW-1185">Reference proteome</keyword>
<organism evidence="1 2">
    <name type="scientific">Trifolium subterraneum</name>
    <name type="common">Subterranean clover</name>
    <dbReference type="NCBI Taxonomy" id="3900"/>
    <lineage>
        <taxon>Eukaryota</taxon>
        <taxon>Viridiplantae</taxon>
        <taxon>Streptophyta</taxon>
        <taxon>Embryophyta</taxon>
        <taxon>Tracheophyta</taxon>
        <taxon>Spermatophyta</taxon>
        <taxon>Magnoliopsida</taxon>
        <taxon>eudicotyledons</taxon>
        <taxon>Gunneridae</taxon>
        <taxon>Pentapetalae</taxon>
        <taxon>rosids</taxon>
        <taxon>fabids</taxon>
        <taxon>Fabales</taxon>
        <taxon>Fabaceae</taxon>
        <taxon>Papilionoideae</taxon>
        <taxon>50 kb inversion clade</taxon>
        <taxon>NPAAA clade</taxon>
        <taxon>Hologalegina</taxon>
        <taxon>IRL clade</taxon>
        <taxon>Trifolieae</taxon>
        <taxon>Trifolium</taxon>
    </lineage>
</organism>
<evidence type="ECO:0000313" key="2">
    <source>
        <dbReference type="Proteomes" id="UP000242715"/>
    </source>
</evidence>
<protein>
    <submittedName>
        <fullName evidence="1">Uncharacterized protein</fullName>
    </submittedName>
</protein>
<evidence type="ECO:0000313" key="1">
    <source>
        <dbReference type="EMBL" id="GAU22374.1"/>
    </source>
</evidence>
<sequence>MKNTSHMKKDAIVIDSGADLGIKSKRGEFENDEVLSVDEMAGLPRDRNKELATSAKDKGKNVQPNQTIYCTLWKLYLSWSSYQ</sequence>
<name>A0A2Z6LSN8_TRISU</name>
<dbReference type="AlphaFoldDB" id="A0A2Z6LSN8"/>